<dbReference type="Proteomes" id="UP001161094">
    <property type="component" value="Unassembled WGS sequence"/>
</dbReference>
<dbReference type="SUPFAM" id="SSF49313">
    <property type="entry name" value="Cadherin-like"/>
    <property type="match status" value="1"/>
</dbReference>
<dbReference type="GO" id="GO:0016020">
    <property type="term" value="C:membrane"/>
    <property type="evidence" value="ECO:0007669"/>
    <property type="project" value="InterPro"/>
</dbReference>
<dbReference type="AlphaFoldDB" id="A0AA42LVK4"/>
<dbReference type="GO" id="GO:0005509">
    <property type="term" value="F:calcium ion binding"/>
    <property type="evidence" value="ECO:0007669"/>
    <property type="project" value="InterPro"/>
</dbReference>
<comment type="caution">
    <text evidence="1">The sequence shown here is derived from an EMBL/GenBank/DDBJ whole genome shotgun (WGS) entry which is preliminary data.</text>
</comment>
<protein>
    <submittedName>
        <fullName evidence="1">Ig domain-containing protein</fullName>
    </submittedName>
</protein>
<dbReference type="EMBL" id="JAOCDZ010000073">
    <property type="protein sequence ID" value="MDH0740435.1"/>
    <property type="molecule type" value="Genomic_DNA"/>
</dbReference>
<dbReference type="NCBIfam" id="TIGR01965">
    <property type="entry name" value="VCBS_repeat"/>
    <property type="match status" value="1"/>
</dbReference>
<proteinExistence type="predicted"/>
<dbReference type="InterPro" id="IPR013783">
    <property type="entry name" value="Ig-like_fold"/>
</dbReference>
<dbReference type="InterPro" id="IPR015919">
    <property type="entry name" value="Cadherin-like_sf"/>
</dbReference>
<feature type="non-terminal residue" evidence="1">
    <location>
        <position position="1"/>
    </location>
</feature>
<accession>A0AA42LVK4</accession>
<sequence>DPDSDTLTVSQVNGQAANVGTAVAGQGGGTFTLNADGSYSFNPGSAFNNLAANQTATSSITYTVSDGEGGTSTATLTVTITGTNDTPILTPGVTLDDQTSNDGQAITPVDVSSQFSDVDTGDVLTYSATGLPPGLTIDPTTGIISGTLDNSASQGGQGGVYAITITATDTSGAS</sequence>
<organism evidence="1 2">
    <name type="scientific">Achromobacter spanius</name>
    <dbReference type="NCBI Taxonomy" id="217203"/>
    <lineage>
        <taxon>Bacteria</taxon>
        <taxon>Pseudomonadati</taxon>
        <taxon>Pseudomonadota</taxon>
        <taxon>Betaproteobacteria</taxon>
        <taxon>Burkholderiales</taxon>
        <taxon>Alcaligenaceae</taxon>
        <taxon>Achromobacter</taxon>
    </lineage>
</organism>
<gene>
    <name evidence="1" type="ORF">N5D93_31890</name>
</gene>
<evidence type="ECO:0000313" key="1">
    <source>
        <dbReference type="EMBL" id="MDH0740435.1"/>
    </source>
</evidence>
<feature type="non-terminal residue" evidence="1">
    <location>
        <position position="174"/>
    </location>
</feature>
<dbReference type="Pfam" id="PF05345">
    <property type="entry name" value="He_PIG"/>
    <property type="match status" value="1"/>
</dbReference>
<dbReference type="RefSeq" id="WP_279997745.1">
    <property type="nucleotide sequence ID" value="NZ_JAOCDZ010000073.1"/>
</dbReference>
<evidence type="ECO:0000313" key="2">
    <source>
        <dbReference type="Proteomes" id="UP001161094"/>
    </source>
</evidence>
<dbReference type="Pfam" id="PF17963">
    <property type="entry name" value="Big_9"/>
    <property type="match status" value="1"/>
</dbReference>
<reference evidence="1" key="1">
    <citation type="submission" date="2022-09" db="EMBL/GenBank/DDBJ databases">
        <title>Intensive care unit water sources are persistently colonized with multi-drug resistant bacteria and are the site of extensive horizontal gene transfer of antibiotic resistance genes.</title>
        <authorList>
            <person name="Diorio-Toth L."/>
        </authorList>
    </citation>
    <scope>NUCLEOTIDE SEQUENCE</scope>
    <source>
        <strain evidence="1">GD03843</strain>
    </source>
</reference>
<dbReference type="InterPro" id="IPR010221">
    <property type="entry name" value="VCBS_dom"/>
</dbReference>
<dbReference type="Gene3D" id="2.60.40.10">
    <property type="entry name" value="Immunoglobulins"/>
    <property type="match status" value="1"/>
</dbReference>
<name>A0AA42LVK4_9BURK</name>